<evidence type="ECO:0000313" key="1">
    <source>
        <dbReference type="EMBL" id="GAM78845.1"/>
    </source>
</evidence>
<organism evidence="1 2">
    <name type="scientific">Vibrio ishigakensis</name>
    <dbReference type="NCBI Taxonomy" id="1481914"/>
    <lineage>
        <taxon>Bacteria</taxon>
        <taxon>Pseudomonadati</taxon>
        <taxon>Pseudomonadota</taxon>
        <taxon>Gammaproteobacteria</taxon>
        <taxon>Vibrionales</taxon>
        <taxon>Vibrionaceae</taxon>
        <taxon>Vibrio</taxon>
    </lineage>
</organism>
<evidence type="ECO:0000313" key="2">
    <source>
        <dbReference type="Proteomes" id="UP000031666"/>
    </source>
</evidence>
<sequence length="53" mass="5881">MFTALIFTLKSQGYLDSDGNCDLTRTQELADILLRILAPEVKLTIREGIAQAI</sequence>
<dbReference type="EMBL" id="BBSC01000020">
    <property type="protein sequence ID" value="GAM78845.1"/>
    <property type="molecule type" value="Genomic_DNA"/>
</dbReference>
<dbReference type="STRING" id="1481914.JCM19241_2136"/>
<reference evidence="1 2" key="2">
    <citation type="submission" date="2015-01" db="EMBL/GenBank/DDBJ databases">
        <authorList>
            <consortium name="NBRP consortium"/>
            <person name="Sawabe T."/>
            <person name="Meirelles P."/>
            <person name="Feng G."/>
            <person name="Sayaka M."/>
            <person name="Hattori M."/>
            <person name="Ohkuma M."/>
        </authorList>
    </citation>
    <scope>NUCLEOTIDE SEQUENCE [LARGE SCALE GENOMIC DNA]</scope>
    <source>
        <strain evidence="2">JCM 19241</strain>
    </source>
</reference>
<protein>
    <submittedName>
        <fullName evidence="1">Uncharacterized protein</fullName>
    </submittedName>
</protein>
<reference evidence="1 2" key="1">
    <citation type="submission" date="2015-01" db="EMBL/GenBank/DDBJ databases">
        <title>Vibrio sp. C94 JCM 19241 whole genome shotgun sequence.</title>
        <authorList>
            <person name="Sawabe T."/>
            <person name="Meirelles P."/>
            <person name="Feng G."/>
            <person name="Sayaka M."/>
            <person name="Hattori M."/>
            <person name="Ohkuma M."/>
        </authorList>
    </citation>
    <scope>NUCLEOTIDE SEQUENCE [LARGE SCALE GENOMIC DNA]</scope>
    <source>
        <strain evidence="2">JCM 19241</strain>
    </source>
</reference>
<gene>
    <name evidence="1" type="ORF">JCM19241_2136</name>
</gene>
<dbReference type="AlphaFoldDB" id="A0A0B8QGU0"/>
<proteinExistence type="predicted"/>
<name>A0A0B8QGU0_9VIBR</name>
<dbReference type="Proteomes" id="UP000031666">
    <property type="component" value="Unassembled WGS sequence"/>
</dbReference>
<accession>A0A0B8QGU0</accession>
<comment type="caution">
    <text evidence="1">The sequence shown here is derived from an EMBL/GenBank/DDBJ whole genome shotgun (WGS) entry which is preliminary data.</text>
</comment>